<evidence type="ECO:0000313" key="2">
    <source>
        <dbReference type="EMBL" id="GCC27463.1"/>
    </source>
</evidence>
<dbReference type="EMBL" id="BEZZ01000165">
    <property type="protein sequence ID" value="GCC27463.1"/>
    <property type="molecule type" value="Genomic_DNA"/>
</dbReference>
<evidence type="ECO:0000313" key="3">
    <source>
        <dbReference type="Proteomes" id="UP000287033"/>
    </source>
</evidence>
<evidence type="ECO:0000256" key="1">
    <source>
        <dbReference type="SAM" id="MobiDB-lite"/>
    </source>
</evidence>
<feature type="compositionally biased region" description="Polar residues" evidence="1">
    <location>
        <begin position="88"/>
        <end position="108"/>
    </location>
</feature>
<gene>
    <name evidence="2" type="ORF">chiPu_0005887</name>
</gene>
<dbReference type="AlphaFoldDB" id="A0A401SAR2"/>
<keyword evidence="3" id="KW-1185">Reference proteome</keyword>
<feature type="region of interest" description="Disordered" evidence="1">
    <location>
        <begin position="68"/>
        <end position="108"/>
    </location>
</feature>
<organism evidence="2 3">
    <name type="scientific">Chiloscyllium punctatum</name>
    <name type="common">Brownbanded bambooshark</name>
    <name type="synonym">Hemiscyllium punctatum</name>
    <dbReference type="NCBI Taxonomy" id="137246"/>
    <lineage>
        <taxon>Eukaryota</taxon>
        <taxon>Metazoa</taxon>
        <taxon>Chordata</taxon>
        <taxon>Craniata</taxon>
        <taxon>Vertebrata</taxon>
        <taxon>Chondrichthyes</taxon>
        <taxon>Elasmobranchii</taxon>
        <taxon>Galeomorphii</taxon>
        <taxon>Galeoidea</taxon>
        <taxon>Orectolobiformes</taxon>
        <taxon>Hemiscylliidae</taxon>
        <taxon>Chiloscyllium</taxon>
    </lineage>
</organism>
<proteinExistence type="predicted"/>
<protein>
    <submittedName>
        <fullName evidence="2">Uncharacterized protein</fullName>
    </submittedName>
</protein>
<accession>A0A401SAR2</accession>
<name>A0A401SAR2_CHIPU</name>
<comment type="caution">
    <text evidence="2">The sequence shown here is derived from an EMBL/GenBank/DDBJ whole genome shotgun (WGS) entry which is preliminary data.</text>
</comment>
<dbReference type="Proteomes" id="UP000287033">
    <property type="component" value="Unassembled WGS sequence"/>
</dbReference>
<sequence>MFVYSWCQFRQLQYVLTRVTAKVILQCMHKFAHSTTVTLPTHATVKKGQSIGNDELCGEDALFQRQCESGPVKNIPPASREDDERSFQRNVQNELDQHLEGNNPTAPR</sequence>
<reference evidence="2 3" key="1">
    <citation type="journal article" date="2018" name="Nat. Ecol. Evol.">
        <title>Shark genomes provide insights into elasmobranch evolution and the origin of vertebrates.</title>
        <authorList>
            <person name="Hara Y"/>
            <person name="Yamaguchi K"/>
            <person name="Onimaru K"/>
            <person name="Kadota M"/>
            <person name="Koyanagi M"/>
            <person name="Keeley SD"/>
            <person name="Tatsumi K"/>
            <person name="Tanaka K"/>
            <person name="Motone F"/>
            <person name="Kageyama Y"/>
            <person name="Nozu R"/>
            <person name="Adachi N"/>
            <person name="Nishimura O"/>
            <person name="Nakagawa R"/>
            <person name="Tanegashima C"/>
            <person name="Kiyatake I"/>
            <person name="Matsumoto R"/>
            <person name="Murakumo K"/>
            <person name="Nishida K"/>
            <person name="Terakita A"/>
            <person name="Kuratani S"/>
            <person name="Sato K"/>
            <person name="Hyodo S Kuraku.S."/>
        </authorList>
    </citation>
    <scope>NUCLEOTIDE SEQUENCE [LARGE SCALE GENOMIC DNA]</scope>
</reference>